<gene>
    <name evidence="2" type="ORF">SI7747_06007310</name>
</gene>
<dbReference type="Proteomes" id="UP001189122">
    <property type="component" value="Unassembled WGS sequence"/>
</dbReference>
<dbReference type="EMBL" id="LR743593">
    <property type="protein sequence ID" value="CAA2621196.1"/>
    <property type="molecule type" value="Genomic_DNA"/>
</dbReference>
<name>A0A7I8ISE8_SPIIN</name>
<organism evidence="2">
    <name type="scientific">Spirodela intermedia</name>
    <name type="common">Intermediate duckweed</name>
    <dbReference type="NCBI Taxonomy" id="51605"/>
    <lineage>
        <taxon>Eukaryota</taxon>
        <taxon>Viridiplantae</taxon>
        <taxon>Streptophyta</taxon>
        <taxon>Embryophyta</taxon>
        <taxon>Tracheophyta</taxon>
        <taxon>Spermatophyta</taxon>
        <taxon>Magnoliopsida</taxon>
        <taxon>Liliopsida</taxon>
        <taxon>Araceae</taxon>
        <taxon>Lemnoideae</taxon>
        <taxon>Spirodela</taxon>
    </lineage>
</organism>
<proteinExistence type="predicted"/>
<keyword evidence="3" id="KW-1185">Reference proteome</keyword>
<dbReference type="EMBL" id="CACRZD030000006">
    <property type="protein sequence ID" value="CAA6660908.1"/>
    <property type="molecule type" value="Genomic_DNA"/>
</dbReference>
<dbReference type="AlphaFoldDB" id="A0A7I8ISE8"/>
<evidence type="ECO:0000313" key="3">
    <source>
        <dbReference type="Proteomes" id="UP001189122"/>
    </source>
</evidence>
<evidence type="ECO:0000313" key="2">
    <source>
        <dbReference type="EMBL" id="CAA2621196.1"/>
    </source>
</evidence>
<protein>
    <submittedName>
        <fullName evidence="2">Uncharacterized protein</fullName>
    </submittedName>
</protein>
<accession>A0A7I8ISE8</accession>
<reference evidence="2 3" key="1">
    <citation type="submission" date="2019-12" db="EMBL/GenBank/DDBJ databases">
        <authorList>
            <person name="Scholz U."/>
            <person name="Mascher M."/>
            <person name="Fiebig A."/>
        </authorList>
    </citation>
    <scope>NUCLEOTIDE SEQUENCE</scope>
</reference>
<keyword evidence="1" id="KW-1133">Transmembrane helix</keyword>
<sequence>MLSSLPFWWASRARYSAAAWAAGSAPLYLSVEAVAVAPFFLCQARILLRAAVQASSLVMTSHRPSVARMRQSSSFVRWTPLTSGSGITHGFRYLSPENQSTI</sequence>
<keyword evidence="1" id="KW-0472">Membrane</keyword>
<keyword evidence="1" id="KW-0812">Transmembrane</keyword>
<feature type="transmembrane region" description="Helical" evidence="1">
    <location>
        <begin position="20"/>
        <end position="41"/>
    </location>
</feature>
<evidence type="ECO:0000256" key="1">
    <source>
        <dbReference type="SAM" id="Phobius"/>
    </source>
</evidence>